<feature type="domain" description="Xylose isomerase-like TIM barrel" evidence="4">
    <location>
        <begin position="21"/>
        <end position="256"/>
    </location>
</feature>
<dbReference type="SUPFAM" id="SSF51658">
    <property type="entry name" value="Xylose isomerase-like"/>
    <property type="match status" value="1"/>
</dbReference>
<comment type="caution">
    <text evidence="5">The sequence shown here is derived from an EMBL/GenBank/DDBJ whole genome shotgun (WGS) entry which is preliminary data.</text>
</comment>
<reference evidence="5 6" key="1">
    <citation type="submission" date="2020-08" db="EMBL/GenBank/DDBJ databases">
        <title>Genomic Encyclopedia of Type Strains, Phase IV (KMG-IV): sequencing the most valuable type-strain genomes for metagenomic binning, comparative biology and taxonomic classification.</title>
        <authorList>
            <person name="Goeker M."/>
        </authorList>
    </citation>
    <scope>NUCLEOTIDE SEQUENCE [LARGE SCALE GENOMIC DNA]</scope>
    <source>
        <strain evidence="5 6">DSM 12141</strain>
    </source>
</reference>
<evidence type="ECO:0000256" key="2">
    <source>
        <dbReference type="PIRNR" id="PIRNR006241"/>
    </source>
</evidence>
<organism evidence="5 6">
    <name type="scientific">Castellaniella defragrans</name>
    <name type="common">Alcaligenes defragrans</name>
    <dbReference type="NCBI Taxonomy" id="75697"/>
    <lineage>
        <taxon>Bacteria</taxon>
        <taxon>Pseudomonadati</taxon>
        <taxon>Pseudomonadota</taxon>
        <taxon>Betaproteobacteria</taxon>
        <taxon>Burkholderiales</taxon>
        <taxon>Alcaligenaceae</taxon>
        <taxon>Castellaniella</taxon>
    </lineage>
</organism>
<dbReference type="EC" id="5.3.1.22" evidence="5"/>
<proteinExistence type="inferred from homology"/>
<sequence>MPKFAANLSMLFTEIDFLDRFEAAAKAGFKGVEYLFPYAWPKEELARRLQANGLVQVLHNLPAGDWDAGERGIACHPGRVEEFRQGVVRAIEYAQALGCPQLNCLAGKVPEGVDAAAAHHTFVENLRHAAAALKQAGIRLVIEPINTFDIPGFFLSRTDQALAIIAEVGSDNLRVQYDIYHAQRMEGELGNTISKHLGSIGHIQLADNPGRNEPGTGEINYRWLLRHIDAVGYDGWIGCEYKPAGRTEDGLGWIQALA</sequence>
<dbReference type="InterPro" id="IPR036237">
    <property type="entry name" value="Xyl_isomerase-like_sf"/>
</dbReference>
<comment type="similarity">
    <text evidence="2">Belongs to the hyi family.</text>
</comment>
<dbReference type="GO" id="GO:0046487">
    <property type="term" value="P:glyoxylate metabolic process"/>
    <property type="evidence" value="ECO:0007669"/>
    <property type="project" value="TreeGrafter"/>
</dbReference>
<keyword evidence="5" id="KW-0670">Pyruvate</keyword>
<dbReference type="Gene3D" id="3.20.20.150">
    <property type="entry name" value="Divalent-metal-dependent TIM barrel enzymes"/>
    <property type="match status" value="1"/>
</dbReference>
<dbReference type="InterPro" id="IPR017643">
    <property type="entry name" value="Hydroxypyruvate_isomerase"/>
</dbReference>
<dbReference type="Pfam" id="PF01261">
    <property type="entry name" value="AP_endonuc_2"/>
    <property type="match status" value="1"/>
</dbReference>
<dbReference type="NCBIfam" id="NF043033">
    <property type="entry name" value="OxoTetrIsom"/>
    <property type="match status" value="1"/>
</dbReference>
<evidence type="ECO:0000259" key="4">
    <source>
        <dbReference type="Pfam" id="PF01261"/>
    </source>
</evidence>
<evidence type="ECO:0000313" key="5">
    <source>
        <dbReference type="EMBL" id="MBB6085321.1"/>
    </source>
</evidence>
<keyword evidence="1 2" id="KW-0413">Isomerase</keyword>
<dbReference type="Proteomes" id="UP000541136">
    <property type="component" value="Unassembled WGS sequence"/>
</dbReference>
<dbReference type="PIRSF" id="PIRSF006241">
    <property type="entry name" value="HyI"/>
    <property type="match status" value="1"/>
</dbReference>
<evidence type="ECO:0000256" key="3">
    <source>
        <dbReference type="PIRSR" id="PIRSR006241-50"/>
    </source>
</evidence>
<dbReference type="FunFam" id="3.20.20.150:FF:000007">
    <property type="entry name" value="Hydroxypyruvate isomerase"/>
    <property type="match status" value="1"/>
</dbReference>
<name>A0A7W9TRZ9_CASDE</name>
<dbReference type="GO" id="GO:0008903">
    <property type="term" value="F:hydroxypyruvate isomerase activity"/>
    <property type="evidence" value="ECO:0007669"/>
    <property type="project" value="UniProtKB-EC"/>
</dbReference>
<feature type="active site" description="Proton donor/acceptor" evidence="3">
    <location>
        <position position="240"/>
    </location>
</feature>
<evidence type="ECO:0000313" key="6">
    <source>
        <dbReference type="Proteomes" id="UP000541136"/>
    </source>
</evidence>
<evidence type="ECO:0000256" key="1">
    <source>
        <dbReference type="ARBA" id="ARBA00023235"/>
    </source>
</evidence>
<dbReference type="InterPro" id="IPR026040">
    <property type="entry name" value="HyI-like"/>
</dbReference>
<dbReference type="NCBIfam" id="TIGR03234">
    <property type="entry name" value="OH-pyruv-isom"/>
    <property type="match status" value="1"/>
</dbReference>
<dbReference type="EMBL" id="JACHIB010000023">
    <property type="protein sequence ID" value="MBB6085321.1"/>
    <property type="molecule type" value="Genomic_DNA"/>
</dbReference>
<dbReference type="InterPro" id="IPR013022">
    <property type="entry name" value="Xyl_isomerase-like_TIM-brl"/>
</dbReference>
<dbReference type="InterPro" id="IPR050417">
    <property type="entry name" value="Sugar_Epim/Isomerase"/>
</dbReference>
<dbReference type="InterPro" id="IPR053398">
    <property type="entry name" value="HPT_OtnI_isomerases"/>
</dbReference>
<dbReference type="AlphaFoldDB" id="A0A7W9TRZ9"/>
<gene>
    <name evidence="5" type="ORF">HNR28_003378</name>
</gene>
<feature type="active site" description="Proton donor/acceptor" evidence="3">
    <location>
        <position position="143"/>
    </location>
</feature>
<protein>
    <submittedName>
        <fullName evidence="5">Hydroxypyruvate isomerase</fullName>
        <ecNumber evidence="5">5.3.1.22</ecNumber>
    </submittedName>
</protein>
<dbReference type="PANTHER" id="PTHR43489:SF13">
    <property type="entry name" value="HYDROXYPYRUVATE ISOMERASE"/>
    <property type="match status" value="1"/>
</dbReference>
<accession>A0A7W9TRZ9</accession>
<dbReference type="RefSeq" id="WP_151024151.1">
    <property type="nucleotide sequence ID" value="NZ_JACHIB010000023.1"/>
</dbReference>
<dbReference type="PANTHER" id="PTHR43489">
    <property type="entry name" value="ISOMERASE"/>
    <property type="match status" value="1"/>
</dbReference>